<evidence type="ECO:0000259" key="2">
    <source>
        <dbReference type="PROSITE" id="PS50011"/>
    </source>
</evidence>
<dbReference type="PROSITE" id="PS00108">
    <property type="entry name" value="PROTEIN_KINASE_ST"/>
    <property type="match status" value="1"/>
</dbReference>
<feature type="domain" description="Protein kinase" evidence="2">
    <location>
        <begin position="120"/>
        <end position="458"/>
    </location>
</feature>
<proteinExistence type="predicted"/>
<dbReference type="InterPro" id="IPR001245">
    <property type="entry name" value="Ser-Thr/Tyr_kinase_cat_dom"/>
</dbReference>
<comment type="caution">
    <text evidence="3">The sequence shown here is derived from an EMBL/GenBank/DDBJ whole genome shotgun (WGS) entry which is preliminary data.</text>
</comment>
<dbReference type="PANTHER" id="PTHR44329:SF260">
    <property type="entry name" value="PROTEIN KINASE DOMAIN-CONTAINING PROTEIN"/>
    <property type="match status" value="1"/>
</dbReference>
<dbReference type="Proteomes" id="UP000822688">
    <property type="component" value="Chromosome 11"/>
</dbReference>
<organism evidence="3 4">
    <name type="scientific">Ceratodon purpureus</name>
    <name type="common">Fire moss</name>
    <name type="synonym">Dicranum purpureum</name>
    <dbReference type="NCBI Taxonomy" id="3225"/>
    <lineage>
        <taxon>Eukaryota</taxon>
        <taxon>Viridiplantae</taxon>
        <taxon>Streptophyta</taxon>
        <taxon>Embryophyta</taxon>
        <taxon>Bryophyta</taxon>
        <taxon>Bryophytina</taxon>
        <taxon>Bryopsida</taxon>
        <taxon>Dicranidae</taxon>
        <taxon>Pseudoditrichales</taxon>
        <taxon>Ditrichaceae</taxon>
        <taxon>Ceratodon</taxon>
    </lineage>
</organism>
<dbReference type="InterPro" id="IPR011009">
    <property type="entry name" value="Kinase-like_dom_sf"/>
</dbReference>
<feature type="compositionally biased region" description="Basic and acidic residues" evidence="1">
    <location>
        <begin position="26"/>
        <end position="35"/>
    </location>
</feature>
<evidence type="ECO:0000313" key="3">
    <source>
        <dbReference type="EMBL" id="KAG0556914.1"/>
    </source>
</evidence>
<sequence length="458" mass="52441">MEELFVTAHESPNLSEDPQSSASREPSLEHGDSRKTNILPSPSSSSSVYYSARTESMIENKSKFSSELEMSIEYSKVHWSELAETDEDEEYSPEANLMHFERLKAHPRIWGEFFRDFDSLVVGEKIGEGAQAEIYAATLSGLYECAVKVFKEGYALRGLQQQWPEGMLKSYKEKIFFIPKPTRMPKKEFSTTYSNPKFIMNINNLYSTNTRQILQCIYGGTLLKEERFKNRFAFVMKRQWGGDLRNLIDARMLKNHNQGPPFPPHNASQLMSDIAWDIKELHQEFGIIHRDLKASNVLLPHPDAGSVDLFDYNLCPTPSFSSCSYPVIPVVLADYECSLGVVGTAFWRAPEILQQLKDKVPSSKMKFSYEADIYSFGMLCYEIITGCIPFENHSTIDYDFVLNGARPELPHDVEPCVKNVITECWHLDPFQRPHISDIIHRLGNVSRSTMSPRENVWI</sequence>
<dbReference type="InterPro" id="IPR000719">
    <property type="entry name" value="Prot_kinase_dom"/>
</dbReference>
<dbReference type="SMART" id="SM00220">
    <property type="entry name" value="S_TKc"/>
    <property type="match status" value="1"/>
</dbReference>
<reference evidence="3 4" key="1">
    <citation type="submission" date="2020-06" db="EMBL/GenBank/DDBJ databases">
        <title>WGS assembly of Ceratodon purpureus strain R40.</title>
        <authorList>
            <person name="Carey S.B."/>
            <person name="Jenkins J."/>
            <person name="Shu S."/>
            <person name="Lovell J.T."/>
            <person name="Sreedasyam A."/>
            <person name="Maumus F."/>
            <person name="Tiley G.P."/>
            <person name="Fernandez-Pozo N."/>
            <person name="Barry K."/>
            <person name="Chen C."/>
            <person name="Wang M."/>
            <person name="Lipzen A."/>
            <person name="Daum C."/>
            <person name="Saski C.A."/>
            <person name="Payton A.C."/>
            <person name="Mcbreen J.C."/>
            <person name="Conrad R.E."/>
            <person name="Kollar L.M."/>
            <person name="Olsson S."/>
            <person name="Huttunen S."/>
            <person name="Landis J.B."/>
            <person name="Wickett N.J."/>
            <person name="Johnson M.G."/>
            <person name="Rensing S.A."/>
            <person name="Grimwood J."/>
            <person name="Schmutz J."/>
            <person name="Mcdaniel S.F."/>
        </authorList>
    </citation>
    <scope>NUCLEOTIDE SEQUENCE [LARGE SCALE GENOMIC DNA]</scope>
    <source>
        <strain evidence="3 4">R40</strain>
    </source>
</reference>
<feature type="region of interest" description="Disordered" evidence="1">
    <location>
        <begin position="1"/>
        <end position="47"/>
    </location>
</feature>
<feature type="compositionally biased region" description="Polar residues" evidence="1">
    <location>
        <begin position="10"/>
        <end position="24"/>
    </location>
</feature>
<dbReference type="InterPro" id="IPR008271">
    <property type="entry name" value="Ser/Thr_kinase_AS"/>
</dbReference>
<dbReference type="Pfam" id="PF07714">
    <property type="entry name" value="PK_Tyr_Ser-Thr"/>
    <property type="match status" value="1"/>
</dbReference>
<dbReference type="PROSITE" id="PS50011">
    <property type="entry name" value="PROTEIN_KINASE_DOM"/>
    <property type="match status" value="1"/>
</dbReference>
<evidence type="ECO:0000313" key="4">
    <source>
        <dbReference type="Proteomes" id="UP000822688"/>
    </source>
</evidence>
<name>A0A8T0GF24_CERPU</name>
<protein>
    <recommendedName>
        <fullName evidence="2">Protein kinase domain-containing protein</fullName>
    </recommendedName>
</protein>
<dbReference type="GO" id="GO:0004674">
    <property type="term" value="F:protein serine/threonine kinase activity"/>
    <property type="evidence" value="ECO:0007669"/>
    <property type="project" value="TreeGrafter"/>
</dbReference>
<dbReference type="SUPFAM" id="SSF56112">
    <property type="entry name" value="Protein kinase-like (PK-like)"/>
    <property type="match status" value="1"/>
</dbReference>
<dbReference type="GO" id="GO:0005524">
    <property type="term" value="F:ATP binding"/>
    <property type="evidence" value="ECO:0007669"/>
    <property type="project" value="InterPro"/>
</dbReference>
<dbReference type="EMBL" id="CM026432">
    <property type="protein sequence ID" value="KAG0556914.1"/>
    <property type="molecule type" value="Genomic_DNA"/>
</dbReference>
<keyword evidence="4" id="KW-1185">Reference proteome</keyword>
<dbReference type="InterPro" id="IPR051681">
    <property type="entry name" value="Ser/Thr_Kinases-Pseudokinases"/>
</dbReference>
<evidence type="ECO:0000256" key="1">
    <source>
        <dbReference type="SAM" id="MobiDB-lite"/>
    </source>
</evidence>
<dbReference type="Gene3D" id="1.10.510.10">
    <property type="entry name" value="Transferase(Phosphotransferase) domain 1"/>
    <property type="match status" value="1"/>
</dbReference>
<dbReference type="PANTHER" id="PTHR44329">
    <property type="entry name" value="SERINE/THREONINE-PROTEIN KINASE TNNI3K-RELATED"/>
    <property type="match status" value="1"/>
</dbReference>
<dbReference type="AlphaFoldDB" id="A0A8T0GF24"/>
<accession>A0A8T0GF24</accession>
<gene>
    <name evidence="3" type="ORF">KC19_11G088600</name>
</gene>